<proteinExistence type="predicted"/>
<dbReference type="EMBL" id="CP001779">
    <property type="protein sequence ID" value="ACZ01897.1"/>
    <property type="molecule type" value="Genomic_DNA"/>
</dbReference>
<dbReference type="KEGG" id="smf:Smon_1464"/>
<dbReference type="RefSeq" id="WP_012859443.1">
    <property type="nucleotide sequence ID" value="NC_013515.1"/>
</dbReference>
<dbReference type="GeneID" id="41340865"/>
<keyword evidence="3" id="KW-1185">Reference proteome</keyword>
<dbReference type="HOGENOM" id="CLU_1776431_0_0_0"/>
<gene>
    <name evidence="2" type="ordered locus">Smon_1464</name>
</gene>
<feature type="region of interest" description="Disordered" evidence="1">
    <location>
        <begin position="115"/>
        <end position="146"/>
    </location>
</feature>
<sequence length="146" mass="15502">MSKIKRNLTILSLLIIPTLGFSQESKENYEEINKTSSIMLISNESPAVNNEDMVEVGEIGKSIGGIISAAVGGVIGASTANPAVAGAAGYAAGAIGEKIGDKVEEKIKEVIKDYKEKKQDEKESNNKKDYQIIDSPVKSDSDIVTA</sequence>
<evidence type="ECO:0000313" key="2">
    <source>
        <dbReference type="EMBL" id="ACZ01897.1"/>
    </source>
</evidence>
<reference evidence="2 3" key="1">
    <citation type="journal article" date="2009" name="Stand. Genomic Sci.">
        <title>Complete genome sequence of Streptobacillus moniliformis type strain (9901T).</title>
        <authorList>
            <person name="Nolan M."/>
            <person name="Gronow S."/>
            <person name="Lapidus A."/>
            <person name="Ivanova N."/>
            <person name="Copeland A."/>
            <person name="Lucas S."/>
            <person name="Del Rio T.G."/>
            <person name="Chen F."/>
            <person name="Tice H."/>
            <person name="Pitluck S."/>
            <person name="Cheng J.F."/>
            <person name="Sims D."/>
            <person name="Meincke L."/>
            <person name="Bruce D."/>
            <person name="Goodwin L."/>
            <person name="Brettin T."/>
            <person name="Han C."/>
            <person name="Detter J.C."/>
            <person name="Ovchinikova G."/>
            <person name="Pati A."/>
            <person name="Mavromatis K."/>
            <person name="Mikhailova N."/>
            <person name="Chen A."/>
            <person name="Palaniappan K."/>
            <person name="Land M."/>
            <person name="Hauser L."/>
            <person name="Chang Y.J."/>
            <person name="Jeffries C.D."/>
            <person name="Rohde M."/>
            <person name="Sproer C."/>
            <person name="Goker M."/>
            <person name="Bristow J."/>
            <person name="Eisen J.A."/>
            <person name="Markowitz V."/>
            <person name="Hugenholtz P."/>
            <person name="Kyrpides N.C."/>
            <person name="Klenk H.P."/>
            <person name="Chain P."/>
        </authorList>
    </citation>
    <scope>NUCLEOTIDE SEQUENCE [LARGE SCALE GENOMIC DNA]</scope>
    <source>
        <strain evidence="3">ATCC 14647 / DSM 12112 / NCTC 10651 / 9901</strain>
    </source>
</reference>
<dbReference type="Proteomes" id="UP000002072">
    <property type="component" value="Chromosome"/>
</dbReference>
<evidence type="ECO:0000256" key="1">
    <source>
        <dbReference type="SAM" id="MobiDB-lite"/>
    </source>
</evidence>
<dbReference type="AlphaFoldDB" id="D1AVY7"/>
<accession>D1AVY7</accession>
<name>D1AVY7_STRM9</name>
<evidence type="ECO:0000313" key="3">
    <source>
        <dbReference type="Proteomes" id="UP000002072"/>
    </source>
</evidence>
<organism evidence="2 3">
    <name type="scientific">Streptobacillus moniliformis (strain ATCC 14647 / DSM 12112 / NCTC 10651 / 9901)</name>
    <dbReference type="NCBI Taxonomy" id="519441"/>
    <lineage>
        <taxon>Bacteria</taxon>
        <taxon>Fusobacteriati</taxon>
        <taxon>Fusobacteriota</taxon>
        <taxon>Fusobacteriia</taxon>
        <taxon>Fusobacteriales</taxon>
        <taxon>Leptotrichiaceae</taxon>
        <taxon>Streptobacillus</taxon>
    </lineage>
</organism>
<evidence type="ECO:0008006" key="4">
    <source>
        <dbReference type="Google" id="ProtNLM"/>
    </source>
</evidence>
<protein>
    <recommendedName>
        <fullName evidence="4">Glycine zipper domain-containing protein</fullName>
    </recommendedName>
</protein>